<feature type="compositionally biased region" description="Polar residues" evidence="1">
    <location>
        <begin position="206"/>
        <end position="233"/>
    </location>
</feature>
<dbReference type="EMBL" id="JAVXUP010000591">
    <property type="protein sequence ID" value="KAK3024666.1"/>
    <property type="molecule type" value="Genomic_DNA"/>
</dbReference>
<feature type="domain" description="DUF4283" evidence="2">
    <location>
        <begin position="33"/>
        <end position="109"/>
    </location>
</feature>
<dbReference type="InterPro" id="IPR040256">
    <property type="entry name" value="At4g02000-like"/>
</dbReference>
<proteinExistence type="predicted"/>
<dbReference type="AlphaFoldDB" id="A0AA88WBM4"/>
<organism evidence="3 4">
    <name type="scientific">Escallonia herrerae</name>
    <dbReference type="NCBI Taxonomy" id="1293975"/>
    <lineage>
        <taxon>Eukaryota</taxon>
        <taxon>Viridiplantae</taxon>
        <taxon>Streptophyta</taxon>
        <taxon>Embryophyta</taxon>
        <taxon>Tracheophyta</taxon>
        <taxon>Spermatophyta</taxon>
        <taxon>Magnoliopsida</taxon>
        <taxon>eudicotyledons</taxon>
        <taxon>Gunneridae</taxon>
        <taxon>Pentapetalae</taxon>
        <taxon>asterids</taxon>
        <taxon>campanulids</taxon>
        <taxon>Escalloniales</taxon>
        <taxon>Escalloniaceae</taxon>
        <taxon>Escallonia</taxon>
    </lineage>
</organism>
<keyword evidence="4" id="KW-1185">Reference proteome</keyword>
<comment type="caution">
    <text evidence="3">The sequence shown here is derived from an EMBL/GenBank/DDBJ whole genome shotgun (WGS) entry which is preliminary data.</text>
</comment>
<name>A0AA88WBM4_9ASTE</name>
<feature type="region of interest" description="Disordered" evidence="1">
    <location>
        <begin position="203"/>
        <end position="240"/>
    </location>
</feature>
<evidence type="ECO:0000313" key="4">
    <source>
        <dbReference type="Proteomes" id="UP001188597"/>
    </source>
</evidence>
<dbReference type="Proteomes" id="UP001188597">
    <property type="component" value="Unassembled WGS sequence"/>
</dbReference>
<protein>
    <recommendedName>
        <fullName evidence="2">DUF4283 domain-containing protein</fullName>
    </recommendedName>
</protein>
<evidence type="ECO:0000256" key="1">
    <source>
        <dbReference type="SAM" id="MobiDB-lite"/>
    </source>
</evidence>
<evidence type="ECO:0000259" key="2">
    <source>
        <dbReference type="Pfam" id="PF14111"/>
    </source>
</evidence>
<sequence>MDLIINQTKSLQCGEFIELEEDEFNASEEGALTLVIKAITNKTIYLKPLQNILLKVWNPSKGMKIQHIQGNTFSVSFNHEWDRKRIMDSRPWSIMSSHLVIRDWPTNCAIDDLSFDYSPFWIRILGLPPMHMTKKNAKKIGSSFGKVLEIDITADGKISWTPDQKSTPFGPWMRAEFDGKCPFEAEWNPLMMGESAEQKTHLGNAAQYQSHMSSTVDASEKSTFGKPQNSPSRVGNPISDKLLEEDLNSQQRGVPAIPKLVQTILKFSV</sequence>
<gene>
    <name evidence="3" type="ORF">RJ639_044282</name>
</gene>
<dbReference type="PANTHER" id="PTHR31286:SF167">
    <property type="entry name" value="OS09G0268800 PROTEIN"/>
    <property type="match status" value="1"/>
</dbReference>
<dbReference type="PANTHER" id="PTHR31286">
    <property type="entry name" value="GLYCINE-RICH CELL WALL STRUCTURAL PROTEIN 1.8-LIKE"/>
    <property type="match status" value="1"/>
</dbReference>
<reference evidence="3" key="1">
    <citation type="submission" date="2022-12" db="EMBL/GenBank/DDBJ databases">
        <title>Draft genome assemblies for two species of Escallonia (Escalloniales).</title>
        <authorList>
            <person name="Chanderbali A."/>
            <person name="Dervinis C."/>
            <person name="Anghel I."/>
            <person name="Soltis D."/>
            <person name="Soltis P."/>
            <person name="Zapata F."/>
        </authorList>
    </citation>
    <scope>NUCLEOTIDE SEQUENCE</scope>
    <source>
        <strain evidence="3">UCBG64.0493</strain>
        <tissue evidence="3">Leaf</tissue>
    </source>
</reference>
<dbReference type="InterPro" id="IPR025558">
    <property type="entry name" value="DUF4283"/>
</dbReference>
<dbReference type="Pfam" id="PF14111">
    <property type="entry name" value="DUF4283"/>
    <property type="match status" value="1"/>
</dbReference>
<evidence type="ECO:0000313" key="3">
    <source>
        <dbReference type="EMBL" id="KAK3024666.1"/>
    </source>
</evidence>
<accession>A0AA88WBM4</accession>